<dbReference type="Gene3D" id="3.90.1150.10">
    <property type="entry name" value="Aspartate Aminotransferase, domain 1"/>
    <property type="match status" value="1"/>
</dbReference>
<dbReference type="FunFam" id="3.40.640.10:FF:000033">
    <property type="entry name" value="Aspartate aminotransferase"/>
    <property type="match status" value="1"/>
</dbReference>
<dbReference type="Proteomes" id="UP000001420">
    <property type="component" value="Chromosome"/>
</dbReference>
<dbReference type="EC" id="2.6.1.-" evidence="6"/>
<comment type="similarity">
    <text evidence="2 6">Belongs to the class-I pyridoxal-phosphate-dependent aminotransferase family.</text>
</comment>
<dbReference type="PATRIC" id="fig|167539.5.peg.1069"/>
<evidence type="ECO:0000256" key="6">
    <source>
        <dbReference type="RuleBase" id="RU000481"/>
    </source>
</evidence>
<keyword evidence="9" id="KW-1185">Reference proteome</keyword>
<sequence length="393" mass="42983">MSNLDVISERALSLKPSLTLEISSLAQSLKQKGRDICSLSAGEPDFDTPNFIVEAAKKALDDGITKYGPAGGDPSLREEVAKKLTEINDVPTSPENVLITNGGKQAIFNLLQVIINPGDEVLIPSPYWLSYPEITKIAGGIPITINSSKGNSFSLDIEEIEKNINHKTKLLILNSPCNPTGRIIQESELQSIANLLRKHPNIYVMSDEIYEFLITDKEVHISLASIAPDLKDKIFIVNGFAKAWAMTGWRVGYLQGSSKIIKKAIALQSQSTSNVCSFAQRGALAAIKGAPKGIDYMIQSYNERRKLLTEELRQISSLSLEAQSGAFYAFPKLSDELPDSLSFCKIALEKEGLAIVPGIAFGNDRCIRLSCSVNTETLNDGITRLNRIIKDIT</sequence>
<evidence type="ECO:0000313" key="9">
    <source>
        <dbReference type="Proteomes" id="UP000001420"/>
    </source>
</evidence>
<evidence type="ECO:0000256" key="3">
    <source>
        <dbReference type="ARBA" id="ARBA00022576"/>
    </source>
</evidence>
<accession>Q7VBS4</accession>
<dbReference type="SUPFAM" id="SSF53383">
    <property type="entry name" value="PLP-dependent transferases"/>
    <property type="match status" value="1"/>
</dbReference>
<dbReference type="GO" id="GO:0008483">
    <property type="term" value="F:transaminase activity"/>
    <property type="evidence" value="ECO:0007669"/>
    <property type="project" value="UniProtKB-KW"/>
</dbReference>
<dbReference type="eggNOG" id="COG0436">
    <property type="taxonomic scope" value="Bacteria"/>
</dbReference>
<dbReference type="PANTHER" id="PTHR46383:SF1">
    <property type="entry name" value="ASPARTATE AMINOTRANSFERASE"/>
    <property type="match status" value="1"/>
</dbReference>
<dbReference type="Pfam" id="PF00155">
    <property type="entry name" value="Aminotran_1_2"/>
    <property type="match status" value="1"/>
</dbReference>
<dbReference type="InterPro" id="IPR050596">
    <property type="entry name" value="AspAT/PAT-like"/>
</dbReference>
<dbReference type="PROSITE" id="PS00105">
    <property type="entry name" value="AA_TRANSFER_CLASS_1"/>
    <property type="match status" value="1"/>
</dbReference>
<organism evidence="8 9">
    <name type="scientific">Prochlorococcus marinus (strain SARG / CCMP1375 / SS120)</name>
    <dbReference type="NCBI Taxonomy" id="167539"/>
    <lineage>
        <taxon>Bacteria</taxon>
        <taxon>Bacillati</taxon>
        <taxon>Cyanobacteriota</taxon>
        <taxon>Cyanophyceae</taxon>
        <taxon>Synechococcales</taxon>
        <taxon>Prochlorococcaceae</taxon>
        <taxon>Prochlorococcus</taxon>
    </lineage>
</organism>
<keyword evidence="4 6" id="KW-0808">Transferase</keyword>
<dbReference type="InterPro" id="IPR015421">
    <property type="entry name" value="PyrdxlP-dep_Trfase_major"/>
</dbReference>
<reference evidence="8 9" key="1">
    <citation type="journal article" date="2003" name="Proc. Natl. Acad. Sci. U.S.A.">
        <title>Genome sequence of the cyanobacterium Prochlorococcus marinus SS120, a nearly minimal oxyphototrophic genome.</title>
        <authorList>
            <person name="Dufresne A."/>
            <person name="Salanoubat M."/>
            <person name="Partensky F."/>
            <person name="Artiguenave F."/>
            <person name="Axmann I.M."/>
            <person name="Barbe V."/>
            <person name="Duprat S."/>
            <person name="Galperin M.Y."/>
            <person name="Koonin E.V."/>
            <person name="Le Gall F."/>
            <person name="Makarova K.S."/>
            <person name="Ostrowski M."/>
            <person name="Oztas S."/>
            <person name="Robert C."/>
            <person name="Rogozin I.B."/>
            <person name="Scanlan D.J."/>
            <person name="Tandeau de Marsac N."/>
            <person name="Weissenbach J."/>
            <person name="Wincker P."/>
            <person name="Wolf Y.I."/>
            <person name="Hess W.R."/>
        </authorList>
    </citation>
    <scope>NUCLEOTIDE SEQUENCE [LARGE SCALE GENOMIC DNA]</scope>
    <source>
        <strain evidence="9">SARG / CCMP1375 / SS120</strain>
    </source>
</reference>
<dbReference type="InterPro" id="IPR004838">
    <property type="entry name" value="NHTrfase_class1_PyrdxlP-BS"/>
</dbReference>
<dbReference type="InterPro" id="IPR015422">
    <property type="entry name" value="PyrdxlP-dep_Trfase_small"/>
</dbReference>
<dbReference type="HOGENOM" id="CLU_017584_4_3_3"/>
<name>Q7VBS4_PROMA</name>
<dbReference type="Gene3D" id="3.40.640.10">
    <property type="entry name" value="Type I PLP-dependent aspartate aminotransferase-like (Major domain)"/>
    <property type="match status" value="1"/>
</dbReference>
<dbReference type="PANTHER" id="PTHR46383">
    <property type="entry name" value="ASPARTATE AMINOTRANSFERASE"/>
    <property type="match status" value="1"/>
</dbReference>
<dbReference type="RefSeq" id="WP_011125170.1">
    <property type="nucleotide sequence ID" value="NC_005042.1"/>
</dbReference>
<evidence type="ECO:0000313" key="8">
    <source>
        <dbReference type="EMBL" id="AAQ00063.1"/>
    </source>
</evidence>
<evidence type="ECO:0000256" key="2">
    <source>
        <dbReference type="ARBA" id="ARBA00007441"/>
    </source>
</evidence>
<dbReference type="InterPro" id="IPR004839">
    <property type="entry name" value="Aminotransferase_I/II_large"/>
</dbReference>
<evidence type="ECO:0000259" key="7">
    <source>
        <dbReference type="Pfam" id="PF00155"/>
    </source>
</evidence>
<dbReference type="InterPro" id="IPR015424">
    <property type="entry name" value="PyrdxlP-dep_Trfase"/>
</dbReference>
<evidence type="ECO:0000256" key="1">
    <source>
        <dbReference type="ARBA" id="ARBA00001933"/>
    </source>
</evidence>
<comment type="cofactor">
    <cofactor evidence="1 6">
        <name>pyridoxal 5'-phosphate</name>
        <dbReference type="ChEBI" id="CHEBI:597326"/>
    </cofactor>
</comment>
<protein>
    <recommendedName>
        <fullName evidence="6">Aminotransferase</fullName>
        <ecNumber evidence="6">2.6.1.-</ecNumber>
    </recommendedName>
</protein>
<dbReference type="GO" id="GO:0030170">
    <property type="term" value="F:pyridoxal phosphate binding"/>
    <property type="evidence" value="ECO:0007669"/>
    <property type="project" value="InterPro"/>
</dbReference>
<dbReference type="AlphaFoldDB" id="Q7VBS4"/>
<dbReference type="KEGG" id="pma:Pro_1018"/>
<dbReference type="CDD" id="cd00609">
    <property type="entry name" value="AAT_like"/>
    <property type="match status" value="1"/>
</dbReference>
<dbReference type="OrthoDB" id="9802328at2"/>
<dbReference type="EnsemblBacteria" id="AAQ00063">
    <property type="protein sequence ID" value="AAQ00063"/>
    <property type="gene ID" value="Pro_1018"/>
</dbReference>
<keyword evidence="3 6" id="KW-0032">Aminotransferase</keyword>
<dbReference type="GO" id="GO:0006520">
    <property type="term" value="P:amino acid metabolic process"/>
    <property type="evidence" value="ECO:0007669"/>
    <property type="project" value="InterPro"/>
</dbReference>
<evidence type="ECO:0000256" key="4">
    <source>
        <dbReference type="ARBA" id="ARBA00022679"/>
    </source>
</evidence>
<gene>
    <name evidence="8" type="ordered locus">Pro_1018</name>
</gene>
<dbReference type="EMBL" id="AE017126">
    <property type="protein sequence ID" value="AAQ00063.1"/>
    <property type="molecule type" value="Genomic_DNA"/>
</dbReference>
<evidence type="ECO:0000256" key="5">
    <source>
        <dbReference type="ARBA" id="ARBA00022898"/>
    </source>
</evidence>
<proteinExistence type="inferred from homology"/>
<dbReference type="PRINTS" id="PR00753">
    <property type="entry name" value="ACCSYNTHASE"/>
</dbReference>
<dbReference type="STRING" id="167539.Pro_1018"/>
<keyword evidence="5" id="KW-0663">Pyridoxal phosphate</keyword>
<feature type="domain" description="Aminotransferase class I/classII large" evidence="7">
    <location>
        <begin position="35"/>
        <end position="385"/>
    </location>
</feature>